<organism evidence="1 2">
    <name type="scientific">Moraxella lacunata</name>
    <dbReference type="NCBI Taxonomy" id="477"/>
    <lineage>
        <taxon>Bacteria</taxon>
        <taxon>Pseudomonadati</taxon>
        <taxon>Pseudomonadota</taxon>
        <taxon>Gammaproteobacteria</taxon>
        <taxon>Moraxellales</taxon>
        <taxon>Moraxellaceae</taxon>
        <taxon>Moraxella</taxon>
    </lineage>
</organism>
<dbReference type="Proteomes" id="UP000092607">
    <property type="component" value="Unassembled WGS sequence"/>
</dbReference>
<sequence>MKRLDEINPFQKIIDEFYQVFNYPAPTEHLNVCSCGGCIDDEIELQMRTLPLHELTKEHFYQYNTSAKDEVENPNELKYFLPRMVELFVQGKELHHSTELYFQRVGNCSKESFTPKEWVLWDKFANLYLDNLLKQYPYECFDFLSDNIFAILLMFNLTHIDIEPFLMRWRNADTSQAIAYYIHASWMDYWFDDDGFGEDVGFFGYSDDFIPLLEHWLNHPEHKSYFAQQILLMDKNVLDEIEYFADFYPDYIEKLLKKMS</sequence>
<evidence type="ECO:0000313" key="2">
    <source>
        <dbReference type="Proteomes" id="UP000092607"/>
    </source>
</evidence>
<dbReference type="EMBL" id="LZMS01000102">
    <property type="protein sequence ID" value="OBX59735.1"/>
    <property type="molecule type" value="Genomic_DNA"/>
</dbReference>
<comment type="caution">
    <text evidence="1">The sequence shown here is derived from an EMBL/GenBank/DDBJ whole genome shotgun (WGS) entry which is preliminary data.</text>
</comment>
<dbReference type="OrthoDB" id="6699179at2"/>
<dbReference type="RefSeq" id="WP_065256956.1">
    <property type="nucleotide sequence ID" value="NZ_JARDJM010000061.1"/>
</dbReference>
<name>A0A1B8PVP8_MORLA</name>
<protein>
    <submittedName>
        <fullName evidence="1">Uncharacterized protein</fullName>
    </submittedName>
</protein>
<gene>
    <name evidence="1" type="ORF">A9309_11005</name>
</gene>
<accession>A0A1B8PVP8</accession>
<evidence type="ECO:0000313" key="1">
    <source>
        <dbReference type="EMBL" id="OBX59735.1"/>
    </source>
</evidence>
<proteinExistence type="predicted"/>
<reference evidence="1 2" key="1">
    <citation type="submission" date="2016-06" db="EMBL/GenBank/DDBJ databases">
        <title>Draft genome of Moraxella lacunata CCUG 57757A.</title>
        <authorList>
            <person name="Salva-Serra F."/>
            <person name="Engstrom-Jakobsson H."/>
            <person name="Thorell K."/>
            <person name="Gonzales-Siles L."/>
            <person name="Karlsson R."/>
            <person name="Boulund F."/>
            <person name="Engstrand L."/>
            <person name="Kristiansson E."/>
            <person name="Moore E."/>
        </authorList>
    </citation>
    <scope>NUCLEOTIDE SEQUENCE [LARGE SCALE GENOMIC DNA]</scope>
    <source>
        <strain evidence="1 2">CCUG 57757A</strain>
    </source>
</reference>
<dbReference type="AlphaFoldDB" id="A0A1B8PVP8"/>